<feature type="signal peptide" evidence="1">
    <location>
        <begin position="1"/>
        <end position="23"/>
    </location>
</feature>
<feature type="chain" id="PRO_5046938474" evidence="1">
    <location>
        <begin position="24"/>
        <end position="189"/>
    </location>
</feature>
<evidence type="ECO:0000256" key="1">
    <source>
        <dbReference type="SAM" id="SignalP"/>
    </source>
</evidence>
<dbReference type="InterPro" id="IPR022061">
    <property type="entry name" value="DUF3617"/>
</dbReference>
<dbReference type="EMBL" id="JAJHPV010000020">
    <property type="protein sequence ID" value="MCC6072823.1"/>
    <property type="molecule type" value="Genomic_DNA"/>
</dbReference>
<keyword evidence="1" id="KW-0732">Signal</keyword>
<organism evidence="2 3">
    <name type="scientific">Massilia agrisoli</name>
    <dbReference type="NCBI Taxonomy" id="2892444"/>
    <lineage>
        <taxon>Bacteria</taxon>
        <taxon>Pseudomonadati</taxon>
        <taxon>Pseudomonadota</taxon>
        <taxon>Betaproteobacteria</taxon>
        <taxon>Burkholderiales</taxon>
        <taxon>Oxalobacteraceae</taxon>
        <taxon>Telluria group</taxon>
        <taxon>Massilia</taxon>
    </lineage>
</organism>
<dbReference type="Proteomes" id="UP001198701">
    <property type="component" value="Unassembled WGS sequence"/>
</dbReference>
<protein>
    <submittedName>
        <fullName evidence="2">DUF3617 domain-containing protein</fullName>
    </submittedName>
</protein>
<accession>A0ABS8IYR8</accession>
<reference evidence="2 3" key="1">
    <citation type="submission" date="2021-11" db="EMBL/GenBank/DDBJ databases">
        <authorList>
            <person name="Huq M.A."/>
        </authorList>
    </citation>
    <scope>NUCLEOTIDE SEQUENCE [LARGE SCALE GENOMIC DNA]</scope>
    <source>
        <strain evidence="2 3">MAHUQ-52</strain>
    </source>
</reference>
<dbReference type="RefSeq" id="WP_229433795.1">
    <property type="nucleotide sequence ID" value="NZ_JAJHPV010000020.1"/>
</dbReference>
<comment type="caution">
    <text evidence="2">The sequence shown here is derived from an EMBL/GenBank/DDBJ whole genome shotgun (WGS) entry which is preliminary data.</text>
</comment>
<dbReference type="Pfam" id="PF12276">
    <property type="entry name" value="DUF3617"/>
    <property type="match status" value="1"/>
</dbReference>
<name>A0ABS8IYR8_9BURK</name>
<sequence length="189" mass="20354">MPVRHTVIAVVSAALLIAVPCSAQNMKPGLWEVNNKMQSSNGQLEQAMAMVHEQMAKMTPEQRQSMEAMMSKNGMQMPTVGAGGSMSVKMCMTREMAAQNKMPMQDAGNCSHKRSPVVGNTMKVSFSCSKPDARGDGTVTFNSDTDYAMKMRVTTSASGKPETMNMDATGRWLGADCGDIKPPVLPKAK</sequence>
<keyword evidence="3" id="KW-1185">Reference proteome</keyword>
<gene>
    <name evidence="2" type="ORF">LMJ30_17965</name>
</gene>
<proteinExistence type="predicted"/>
<evidence type="ECO:0000313" key="3">
    <source>
        <dbReference type="Proteomes" id="UP001198701"/>
    </source>
</evidence>
<evidence type="ECO:0000313" key="2">
    <source>
        <dbReference type="EMBL" id="MCC6072823.1"/>
    </source>
</evidence>